<dbReference type="SUPFAM" id="SSF103473">
    <property type="entry name" value="MFS general substrate transporter"/>
    <property type="match status" value="1"/>
</dbReference>
<keyword evidence="4 6" id="KW-1133">Transmembrane helix</keyword>
<protein>
    <submittedName>
        <fullName evidence="8">Sugar transporter</fullName>
    </submittedName>
</protein>
<evidence type="ECO:0000313" key="9">
    <source>
        <dbReference type="Proteomes" id="UP000187261"/>
    </source>
</evidence>
<keyword evidence="8" id="KW-0762">Sugar transport</keyword>
<evidence type="ECO:0000256" key="5">
    <source>
        <dbReference type="ARBA" id="ARBA00023136"/>
    </source>
</evidence>
<reference evidence="9" key="1">
    <citation type="submission" date="2016-10" db="EMBL/GenBank/DDBJ databases">
        <authorList>
            <person name="Varghese N."/>
            <person name="Submissions S."/>
        </authorList>
    </citation>
    <scope>NUCLEOTIDE SEQUENCE [LARGE SCALE GENOMIC DNA]</scope>
    <source>
        <strain evidence="9">DSM 19482</strain>
    </source>
</reference>
<feature type="transmembrane region" description="Helical" evidence="6">
    <location>
        <begin position="20"/>
        <end position="41"/>
    </location>
</feature>
<dbReference type="PANTHER" id="PTHR48020:SF12">
    <property type="entry name" value="PROTON MYO-INOSITOL COTRANSPORTER"/>
    <property type="match status" value="1"/>
</dbReference>
<name>A0A1U7PWE4_9FLAO</name>
<proteinExistence type="predicted"/>
<evidence type="ECO:0000256" key="6">
    <source>
        <dbReference type="SAM" id="Phobius"/>
    </source>
</evidence>
<dbReference type="InterPro" id="IPR036259">
    <property type="entry name" value="MFS_trans_sf"/>
</dbReference>
<feature type="transmembrane region" description="Helical" evidence="6">
    <location>
        <begin position="48"/>
        <end position="71"/>
    </location>
</feature>
<dbReference type="AlphaFoldDB" id="A0A1U7PWE4"/>
<evidence type="ECO:0000256" key="3">
    <source>
        <dbReference type="ARBA" id="ARBA00022692"/>
    </source>
</evidence>
<feature type="transmembrane region" description="Helical" evidence="6">
    <location>
        <begin position="146"/>
        <end position="164"/>
    </location>
</feature>
<evidence type="ECO:0000313" key="8">
    <source>
        <dbReference type="EMBL" id="SIT97209.1"/>
    </source>
</evidence>
<gene>
    <name evidence="8" type="ORF">SAMN05660493_01921</name>
</gene>
<keyword evidence="3 6" id="KW-0812">Transmembrane</keyword>
<accession>A0A1U7PWE4</accession>
<dbReference type="Proteomes" id="UP000187261">
    <property type="component" value="Unassembled WGS sequence"/>
</dbReference>
<evidence type="ECO:0000256" key="1">
    <source>
        <dbReference type="ARBA" id="ARBA00004370"/>
    </source>
</evidence>
<dbReference type="GO" id="GO:0022857">
    <property type="term" value="F:transmembrane transporter activity"/>
    <property type="evidence" value="ECO:0007669"/>
    <property type="project" value="InterPro"/>
</dbReference>
<dbReference type="PROSITE" id="PS50850">
    <property type="entry name" value="MFS"/>
    <property type="match status" value="1"/>
</dbReference>
<feature type="transmembrane region" description="Helical" evidence="6">
    <location>
        <begin position="114"/>
        <end position="134"/>
    </location>
</feature>
<keyword evidence="9" id="KW-1185">Reference proteome</keyword>
<dbReference type="Pfam" id="PF00083">
    <property type="entry name" value="Sugar_tr"/>
    <property type="match status" value="1"/>
</dbReference>
<dbReference type="InterPro" id="IPR020846">
    <property type="entry name" value="MFS_dom"/>
</dbReference>
<sequence>MYFAPTILLETGLSTQAALTATIGNGIVSVVATLIGINFISKKGRRPIIISGLTGVICCHILLASAFLLLPETPVRSYIILFLMLVFLFFVQSMVAVVYWLMISEMFPLRLRGIATGLAVCMQWFANAAVAFLFPVLLDSLGGKTFIIFAVINSLSLLFLWKFMPETKGKSLEMLEKHFEKELS</sequence>
<evidence type="ECO:0000256" key="4">
    <source>
        <dbReference type="ARBA" id="ARBA00022989"/>
    </source>
</evidence>
<dbReference type="GO" id="GO:0016020">
    <property type="term" value="C:membrane"/>
    <property type="evidence" value="ECO:0007669"/>
    <property type="project" value="UniProtKB-SubCell"/>
</dbReference>
<evidence type="ECO:0000256" key="2">
    <source>
        <dbReference type="ARBA" id="ARBA00022448"/>
    </source>
</evidence>
<keyword evidence="2" id="KW-0813">Transport</keyword>
<dbReference type="InterPro" id="IPR005828">
    <property type="entry name" value="MFS_sugar_transport-like"/>
</dbReference>
<dbReference type="PANTHER" id="PTHR48020">
    <property type="entry name" value="PROTON MYO-INOSITOL COTRANSPORTER"/>
    <property type="match status" value="1"/>
</dbReference>
<dbReference type="EMBL" id="FTPU01000019">
    <property type="protein sequence ID" value="SIT97209.1"/>
    <property type="molecule type" value="Genomic_DNA"/>
</dbReference>
<dbReference type="InterPro" id="IPR050814">
    <property type="entry name" value="Myo-inositol_Transporter"/>
</dbReference>
<dbReference type="Gene3D" id="1.20.1250.20">
    <property type="entry name" value="MFS general substrate transporter like domains"/>
    <property type="match status" value="1"/>
</dbReference>
<feature type="domain" description="Major facilitator superfamily (MFS) profile" evidence="7">
    <location>
        <begin position="1"/>
        <end position="168"/>
    </location>
</feature>
<evidence type="ECO:0000259" key="7">
    <source>
        <dbReference type="PROSITE" id="PS50850"/>
    </source>
</evidence>
<keyword evidence="5 6" id="KW-0472">Membrane</keyword>
<comment type="subcellular location">
    <subcellularLocation>
        <location evidence="1">Membrane</location>
    </subcellularLocation>
</comment>
<dbReference type="OrthoDB" id="9783823at2"/>
<organism evidence="8 9">
    <name type="scientific">Epilithonimonas bovis DSM 19482</name>
    <dbReference type="NCBI Taxonomy" id="1121284"/>
    <lineage>
        <taxon>Bacteria</taxon>
        <taxon>Pseudomonadati</taxon>
        <taxon>Bacteroidota</taxon>
        <taxon>Flavobacteriia</taxon>
        <taxon>Flavobacteriales</taxon>
        <taxon>Weeksellaceae</taxon>
        <taxon>Chryseobacterium group</taxon>
        <taxon>Epilithonimonas</taxon>
    </lineage>
</organism>
<feature type="transmembrane region" description="Helical" evidence="6">
    <location>
        <begin position="77"/>
        <end position="102"/>
    </location>
</feature>